<comment type="similarity">
    <text evidence="3 13">Belongs to the myo-inositol oxygenase family.</text>
</comment>
<dbReference type="GO" id="GO:0005506">
    <property type="term" value="F:iron ion binding"/>
    <property type="evidence" value="ECO:0007669"/>
    <property type="project" value="InterPro"/>
</dbReference>
<dbReference type="PANTHER" id="PTHR12588:SF0">
    <property type="entry name" value="INOSITOL OXYGENASE"/>
    <property type="match status" value="1"/>
</dbReference>
<dbReference type="EC" id="1.13.99.1" evidence="4 13"/>
<evidence type="ECO:0000256" key="11">
    <source>
        <dbReference type="ARBA" id="ARBA00048271"/>
    </source>
</evidence>
<comment type="cofactor">
    <cofactor evidence="12 13">
        <name>Fe cation</name>
        <dbReference type="ChEBI" id="CHEBI:24875"/>
    </cofactor>
    <text evidence="12 13">Binds 2 iron ions per subunit.</text>
</comment>
<keyword evidence="8 13" id="KW-0560">Oxidoreductase</keyword>
<dbReference type="GO" id="GO:0050113">
    <property type="term" value="F:inositol oxygenase activity"/>
    <property type="evidence" value="ECO:0007669"/>
    <property type="project" value="UniProtKB-UniRule"/>
</dbReference>
<dbReference type="Proteomes" id="UP000736787">
    <property type="component" value="Unassembled WGS sequence"/>
</dbReference>
<evidence type="ECO:0000256" key="7">
    <source>
        <dbReference type="ARBA" id="ARBA00022723"/>
    </source>
</evidence>
<keyword evidence="9 12" id="KW-0408">Iron</keyword>
<gene>
    <name evidence="14" type="ORF">PC117_g19442</name>
</gene>
<dbReference type="GO" id="GO:0005737">
    <property type="term" value="C:cytoplasm"/>
    <property type="evidence" value="ECO:0007669"/>
    <property type="project" value="UniProtKB-SubCell"/>
</dbReference>
<comment type="pathway">
    <text evidence="2 13">Polyol metabolism; myo-inositol degradation into D-glucuronate; D-glucuronate from myo-inositol: step 1/1.</text>
</comment>
<dbReference type="Pfam" id="PF05153">
    <property type="entry name" value="MIOX"/>
    <property type="match status" value="1"/>
</dbReference>
<evidence type="ECO:0000256" key="13">
    <source>
        <dbReference type="RuleBase" id="RU367039"/>
    </source>
</evidence>
<dbReference type="SUPFAM" id="SSF109604">
    <property type="entry name" value="HD-domain/PDEase-like"/>
    <property type="match status" value="1"/>
</dbReference>
<keyword evidence="6 13" id="KW-0963">Cytoplasm</keyword>
<evidence type="ECO:0000256" key="8">
    <source>
        <dbReference type="ARBA" id="ARBA00023002"/>
    </source>
</evidence>
<dbReference type="EMBL" id="RCMK01000844">
    <property type="protein sequence ID" value="KAG2910313.1"/>
    <property type="molecule type" value="Genomic_DNA"/>
</dbReference>
<name>A0A8T1BTU7_9STRA</name>
<evidence type="ECO:0000313" key="15">
    <source>
        <dbReference type="Proteomes" id="UP000736787"/>
    </source>
</evidence>
<evidence type="ECO:0000256" key="9">
    <source>
        <dbReference type="ARBA" id="ARBA00023004"/>
    </source>
</evidence>
<evidence type="ECO:0000313" key="14">
    <source>
        <dbReference type="EMBL" id="KAG2910313.1"/>
    </source>
</evidence>
<sequence>MSEDDEELLDWVLEFNKFDLYTKADVRPDVEKLWPYYQALIDKYLPGKLYSNSFNDVEYRHFRDQDPSFPTPREIILQYLRNKIFL</sequence>
<protein>
    <recommendedName>
        <fullName evidence="5 13">Inositol oxygenase</fullName>
        <ecNumber evidence="4 13">1.13.99.1</ecNumber>
    </recommendedName>
    <alternativeName>
        <fullName evidence="10 13">Myo-inositol oxygenase</fullName>
    </alternativeName>
</protein>
<reference evidence="14" key="1">
    <citation type="submission" date="2018-10" db="EMBL/GenBank/DDBJ databases">
        <title>Effector identification in a new, highly contiguous assembly of the strawberry crown rot pathogen Phytophthora cactorum.</title>
        <authorList>
            <person name="Armitage A.D."/>
            <person name="Nellist C.F."/>
            <person name="Bates H."/>
            <person name="Vickerstaff R.J."/>
            <person name="Harrison R.J."/>
        </authorList>
    </citation>
    <scope>NUCLEOTIDE SEQUENCE</scope>
    <source>
        <strain evidence="14">4040</strain>
    </source>
</reference>
<feature type="binding site" evidence="12">
    <location>
        <position position="19"/>
    </location>
    <ligand>
        <name>Fe cation</name>
        <dbReference type="ChEBI" id="CHEBI:24875"/>
        <label>1</label>
    </ligand>
</feature>
<organism evidence="14 15">
    <name type="scientific">Phytophthora cactorum</name>
    <dbReference type="NCBI Taxonomy" id="29920"/>
    <lineage>
        <taxon>Eukaryota</taxon>
        <taxon>Sar</taxon>
        <taxon>Stramenopiles</taxon>
        <taxon>Oomycota</taxon>
        <taxon>Peronosporomycetes</taxon>
        <taxon>Peronosporales</taxon>
        <taxon>Peronosporaceae</taxon>
        <taxon>Phytophthora</taxon>
    </lineage>
</organism>
<evidence type="ECO:0000256" key="1">
    <source>
        <dbReference type="ARBA" id="ARBA00004496"/>
    </source>
</evidence>
<evidence type="ECO:0000256" key="4">
    <source>
        <dbReference type="ARBA" id="ARBA00011919"/>
    </source>
</evidence>
<evidence type="ECO:0000256" key="10">
    <source>
        <dbReference type="ARBA" id="ARBA00029668"/>
    </source>
</evidence>
<proteinExistence type="inferred from homology"/>
<comment type="catalytic activity">
    <reaction evidence="11 13">
        <text>myo-inositol + O2 = D-glucuronate + H2O + H(+)</text>
        <dbReference type="Rhea" id="RHEA:23696"/>
        <dbReference type="ChEBI" id="CHEBI:15377"/>
        <dbReference type="ChEBI" id="CHEBI:15378"/>
        <dbReference type="ChEBI" id="CHEBI:15379"/>
        <dbReference type="ChEBI" id="CHEBI:17268"/>
        <dbReference type="ChEBI" id="CHEBI:58720"/>
        <dbReference type="EC" id="1.13.99.1"/>
    </reaction>
</comment>
<evidence type="ECO:0000256" key="2">
    <source>
        <dbReference type="ARBA" id="ARBA00005167"/>
    </source>
</evidence>
<keyword evidence="7 12" id="KW-0479">Metal-binding</keyword>
<comment type="subcellular location">
    <subcellularLocation>
        <location evidence="1 13">Cytoplasm</location>
    </subcellularLocation>
</comment>
<evidence type="ECO:0000256" key="6">
    <source>
        <dbReference type="ARBA" id="ARBA00022490"/>
    </source>
</evidence>
<accession>A0A8T1BTU7</accession>
<evidence type="ECO:0000256" key="5">
    <source>
        <dbReference type="ARBA" id="ARBA00019269"/>
    </source>
</evidence>
<dbReference type="AlphaFoldDB" id="A0A8T1BTU7"/>
<dbReference type="PANTHER" id="PTHR12588">
    <property type="entry name" value="MYOINOSITOL OXYGENASE"/>
    <property type="match status" value="1"/>
</dbReference>
<evidence type="ECO:0000256" key="3">
    <source>
        <dbReference type="ARBA" id="ARBA00005286"/>
    </source>
</evidence>
<comment type="caution">
    <text evidence="14">The sequence shown here is derived from an EMBL/GenBank/DDBJ whole genome shotgun (WGS) entry which is preliminary data.</text>
</comment>
<evidence type="ECO:0000256" key="12">
    <source>
        <dbReference type="PIRSR" id="PIRSR607828-2"/>
    </source>
</evidence>
<dbReference type="GO" id="GO:0019310">
    <property type="term" value="P:inositol catabolic process"/>
    <property type="evidence" value="ECO:0007669"/>
    <property type="project" value="UniProtKB-UniRule"/>
</dbReference>
<dbReference type="InterPro" id="IPR007828">
    <property type="entry name" value="Inositol_oxygenase"/>
</dbReference>